<comment type="catalytic activity">
    <reaction evidence="1">
        <text>Hydrolyzes the link between N-acetylmuramoyl residues and L-amino acid residues in certain cell-wall glycopeptides.</text>
        <dbReference type="EC" id="3.5.1.28"/>
    </reaction>
</comment>
<comment type="similarity">
    <text evidence="2">Belongs to the N-acetylmuramoyl-L-alanine amidase 2 family.</text>
</comment>
<evidence type="ECO:0000313" key="7">
    <source>
        <dbReference type="EMBL" id="SUA89306.1"/>
    </source>
</evidence>
<keyword evidence="4 7" id="KW-0378">Hydrolase</keyword>
<dbReference type="Gene3D" id="3.40.80.10">
    <property type="entry name" value="Peptidoglycan recognition protein-like"/>
    <property type="match status" value="1"/>
</dbReference>
<dbReference type="EC" id="3.5.1.28" evidence="3"/>
<sequence>MLPISGSAASSAQFAAVSATASAGPRGQQTGMATDVATVSSGASPSLIPIDYNSYRSTVSYDSRVRFLVMHYTAQNFKDSIQSLASEKSKVSAHYLVPDPTDPSYRDSGRTAVQIFSLVDESSRAWHAGVSVWADRTNLNDSSIGIEHVNLATSDSSGEIHFPPYNPEQLEATRQLAQNILQRYPNITPTRVVGHSDIAIGRKSDPGPCFPWKALHDSGIGAWYDEATKQKYTDLFKSQGVPPIWDVMQKFRAYGYDTSVGVGDPPLEFSQLVRAFQLHFRPGNYDGNLDVDTAATLYALVEKYFPDAAKGASWSPDA</sequence>
<dbReference type="Pfam" id="PF01510">
    <property type="entry name" value="Amidase_2"/>
    <property type="match status" value="1"/>
</dbReference>
<dbReference type="FunFam" id="3.40.80.10:FF:000003">
    <property type="entry name" value="N-acetylmuramoyl-L-alanine amidase"/>
    <property type="match status" value="1"/>
</dbReference>
<dbReference type="EMBL" id="UGSJ01000001">
    <property type="protein sequence ID" value="SUA89306.1"/>
    <property type="molecule type" value="Genomic_DNA"/>
</dbReference>
<evidence type="ECO:0000256" key="4">
    <source>
        <dbReference type="ARBA" id="ARBA00022801"/>
    </source>
</evidence>
<evidence type="ECO:0000256" key="5">
    <source>
        <dbReference type="ARBA" id="ARBA00023316"/>
    </source>
</evidence>
<dbReference type="SUPFAM" id="SSF55846">
    <property type="entry name" value="N-acetylmuramoyl-L-alanine amidase-like"/>
    <property type="match status" value="1"/>
</dbReference>
<dbReference type="InterPro" id="IPR036366">
    <property type="entry name" value="PGBDSf"/>
</dbReference>
<comment type="caution">
    <text evidence="7">The sequence shown here is derived from an EMBL/GenBank/DDBJ whole genome shotgun (WGS) entry which is preliminary data.</text>
</comment>
<dbReference type="InterPro" id="IPR002502">
    <property type="entry name" value="Amidase_domain"/>
</dbReference>
<name>A0AAJ4Z9Q8_PANPU</name>
<organism evidence="7 8">
    <name type="scientific">Pandoraea pulmonicola</name>
    <dbReference type="NCBI Taxonomy" id="93221"/>
    <lineage>
        <taxon>Bacteria</taxon>
        <taxon>Pseudomonadati</taxon>
        <taxon>Pseudomonadota</taxon>
        <taxon>Betaproteobacteria</taxon>
        <taxon>Burkholderiales</taxon>
        <taxon>Burkholderiaceae</taxon>
        <taxon>Pandoraea</taxon>
    </lineage>
</organism>
<accession>A0AAJ4Z9Q8</accession>
<dbReference type="GO" id="GO:0009254">
    <property type="term" value="P:peptidoglycan turnover"/>
    <property type="evidence" value="ECO:0007669"/>
    <property type="project" value="TreeGrafter"/>
</dbReference>
<protein>
    <recommendedName>
        <fullName evidence="3">N-acetylmuramoyl-L-alanine amidase</fullName>
        <ecNumber evidence="3">3.5.1.28</ecNumber>
    </recommendedName>
</protein>
<reference evidence="7 8" key="1">
    <citation type="submission" date="2018-06" db="EMBL/GenBank/DDBJ databases">
        <authorList>
            <consortium name="Pathogen Informatics"/>
            <person name="Doyle S."/>
        </authorList>
    </citation>
    <scope>NUCLEOTIDE SEQUENCE [LARGE SCALE GENOMIC DNA]</scope>
    <source>
        <strain evidence="7 8">NCTC13159</strain>
    </source>
</reference>
<dbReference type="CDD" id="cd06583">
    <property type="entry name" value="PGRP"/>
    <property type="match status" value="1"/>
</dbReference>
<dbReference type="GO" id="GO:0019867">
    <property type="term" value="C:outer membrane"/>
    <property type="evidence" value="ECO:0007669"/>
    <property type="project" value="TreeGrafter"/>
</dbReference>
<proteinExistence type="inferred from homology"/>
<dbReference type="SMART" id="SM00644">
    <property type="entry name" value="Ami_2"/>
    <property type="match status" value="1"/>
</dbReference>
<keyword evidence="5" id="KW-0961">Cell wall biogenesis/degradation</keyword>
<dbReference type="PANTHER" id="PTHR30417:SF12">
    <property type="entry name" value="N-ACETYLMURAMOYL-L-ALANINE AMIDASE"/>
    <property type="match status" value="1"/>
</dbReference>
<dbReference type="GO" id="GO:0008745">
    <property type="term" value="F:N-acetylmuramoyl-L-alanine amidase activity"/>
    <property type="evidence" value="ECO:0007669"/>
    <property type="project" value="UniProtKB-EC"/>
</dbReference>
<dbReference type="InterPro" id="IPR036365">
    <property type="entry name" value="PGBD-like_sf"/>
</dbReference>
<dbReference type="InterPro" id="IPR036505">
    <property type="entry name" value="Amidase/PGRP_sf"/>
</dbReference>
<evidence type="ECO:0000259" key="6">
    <source>
        <dbReference type="SMART" id="SM00644"/>
    </source>
</evidence>
<gene>
    <name evidence="7" type="primary">amiD</name>
    <name evidence="7" type="ORF">NCTC13159_00769</name>
</gene>
<dbReference type="InterPro" id="IPR051206">
    <property type="entry name" value="NAMLAA_amidase_2"/>
</dbReference>
<evidence type="ECO:0000313" key="8">
    <source>
        <dbReference type="Proteomes" id="UP000254589"/>
    </source>
</evidence>
<dbReference type="AlphaFoldDB" id="A0AAJ4Z9Q8"/>
<evidence type="ECO:0000256" key="2">
    <source>
        <dbReference type="ARBA" id="ARBA00007553"/>
    </source>
</evidence>
<evidence type="ECO:0000256" key="3">
    <source>
        <dbReference type="ARBA" id="ARBA00011901"/>
    </source>
</evidence>
<dbReference type="GO" id="GO:0009253">
    <property type="term" value="P:peptidoglycan catabolic process"/>
    <property type="evidence" value="ECO:0007669"/>
    <property type="project" value="InterPro"/>
</dbReference>
<dbReference type="PANTHER" id="PTHR30417">
    <property type="entry name" value="N-ACETYLMURAMOYL-L-ALANINE AMIDASE AMID"/>
    <property type="match status" value="1"/>
</dbReference>
<feature type="domain" description="N-acetylmuramoyl-L-alanine amidase" evidence="6">
    <location>
        <begin position="54"/>
        <end position="207"/>
    </location>
</feature>
<dbReference type="SUPFAM" id="SSF47090">
    <property type="entry name" value="PGBD-like"/>
    <property type="match status" value="1"/>
</dbReference>
<dbReference type="Proteomes" id="UP000254589">
    <property type="component" value="Unassembled WGS sequence"/>
</dbReference>
<dbReference type="GO" id="GO:0071555">
    <property type="term" value="P:cell wall organization"/>
    <property type="evidence" value="ECO:0007669"/>
    <property type="project" value="UniProtKB-KW"/>
</dbReference>
<evidence type="ECO:0000256" key="1">
    <source>
        <dbReference type="ARBA" id="ARBA00001561"/>
    </source>
</evidence>
<dbReference type="Gene3D" id="1.10.101.10">
    <property type="entry name" value="PGBD-like superfamily/PGBD"/>
    <property type="match status" value="1"/>
</dbReference>